<dbReference type="SUPFAM" id="SSF51621">
    <property type="entry name" value="Phosphoenolpyruvate/pyruvate domain"/>
    <property type="match status" value="1"/>
</dbReference>
<feature type="binding site" evidence="5">
    <location>
        <position position="47"/>
    </location>
    <ligand>
        <name>Mg(2+)</name>
        <dbReference type="ChEBI" id="CHEBI:18420"/>
    </ligand>
</feature>
<dbReference type="RefSeq" id="WP_014100730.1">
    <property type="nucleotide sequence ID" value="NZ_CP072642.1"/>
</dbReference>
<evidence type="ECO:0000256" key="1">
    <source>
        <dbReference type="ARBA" id="ARBA00008676"/>
    </source>
</evidence>
<feature type="binding site" evidence="5">
    <location>
        <position position="86"/>
    </location>
    <ligand>
        <name>3-methyl-2-oxobutanoate</name>
        <dbReference type="ChEBI" id="CHEBI:11851"/>
    </ligand>
</feature>
<dbReference type="EMBL" id="CP072642">
    <property type="protein sequence ID" value="QUV93874.1"/>
    <property type="molecule type" value="Genomic_DNA"/>
</dbReference>
<feature type="binding site" evidence="5">
    <location>
        <position position="86"/>
    </location>
    <ligand>
        <name>Mg(2+)</name>
        <dbReference type="ChEBI" id="CHEBI:18420"/>
    </ligand>
</feature>
<dbReference type="Pfam" id="PF02548">
    <property type="entry name" value="Pantoate_transf"/>
    <property type="match status" value="1"/>
</dbReference>
<accession>A0ABX8AYU7</accession>
<dbReference type="InterPro" id="IPR003700">
    <property type="entry name" value="Pantoate_hydroxy_MeTrfase"/>
</dbReference>
<dbReference type="EC" id="2.1.2.11" evidence="5"/>
<dbReference type="PANTHER" id="PTHR20881">
    <property type="entry name" value="3-METHYL-2-OXOBUTANOATE HYDROXYMETHYLTRANSFERASE"/>
    <property type="match status" value="1"/>
</dbReference>
<comment type="cofactor">
    <cofactor evidence="5">
        <name>Mg(2+)</name>
        <dbReference type="ChEBI" id="CHEBI:18420"/>
    </cofactor>
    <text evidence="5">Binds 1 Mg(2+) ion per subunit.</text>
</comment>
<feature type="binding site" evidence="5">
    <location>
        <position position="118"/>
    </location>
    <ligand>
        <name>Mg(2+)</name>
        <dbReference type="ChEBI" id="CHEBI:18420"/>
    </ligand>
</feature>
<reference evidence="6 7" key="1">
    <citation type="submission" date="2021-03" db="EMBL/GenBank/DDBJ databases">
        <title>Genomic and phenotypic characterization of Chloracidobacterium isolates provides evidence for multiple species.</title>
        <authorList>
            <person name="Saini M.K."/>
            <person name="Costas A.M.G."/>
            <person name="Tank M."/>
            <person name="Bryant D.A."/>
        </authorList>
    </citation>
    <scope>NUCLEOTIDE SEQUENCE [LARGE SCALE GENOMIC DNA]</scope>
    <source>
        <strain evidence="6 7">N</strain>
    </source>
</reference>
<evidence type="ECO:0000313" key="6">
    <source>
        <dbReference type="EMBL" id="QUV93874.1"/>
    </source>
</evidence>
<keyword evidence="5" id="KW-0479">Metal-binding</keyword>
<comment type="pathway">
    <text evidence="5">Cofactor biosynthesis; (R)-pantothenate biosynthesis; (R)-pantoate from 3-methyl-2-oxobutanoate: step 1/2.</text>
</comment>
<keyword evidence="5" id="KW-0460">Magnesium</keyword>
<dbReference type="PANTHER" id="PTHR20881:SF0">
    <property type="entry name" value="3-METHYL-2-OXOBUTANOATE HYDROXYMETHYLTRANSFERASE"/>
    <property type="match status" value="1"/>
</dbReference>
<comment type="subunit">
    <text evidence="2 5">Homodecamer; pentamer of dimers.</text>
</comment>
<comment type="similarity">
    <text evidence="1 5">Belongs to the PanB family.</text>
</comment>
<evidence type="ECO:0000313" key="7">
    <source>
        <dbReference type="Proteomes" id="UP000677668"/>
    </source>
</evidence>
<dbReference type="GO" id="GO:0003864">
    <property type="term" value="F:3-methyl-2-oxobutanoate hydroxymethyltransferase activity"/>
    <property type="evidence" value="ECO:0007669"/>
    <property type="project" value="UniProtKB-EC"/>
</dbReference>
<comment type="function">
    <text evidence="5">Catalyzes the reversible reaction in which hydroxymethyl group from 5,10-methylenetetrahydrofolate is transferred onto alpha-ketoisovalerate to form ketopantoate.</text>
</comment>
<dbReference type="Gene3D" id="3.20.20.60">
    <property type="entry name" value="Phosphoenolpyruvate-binding domains"/>
    <property type="match status" value="1"/>
</dbReference>
<comment type="catalytic activity">
    <reaction evidence="5">
        <text>(6R)-5,10-methylene-5,6,7,8-tetrahydrofolate + 3-methyl-2-oxobutanoate + H2O = 2-dehydropantoate + (6S)-5,6,7,8-tetrahydrofolate</text>
        <dbReference type="Rhea" id="RHEA:11824"/>
        <dbReference type="ChEBI" id="CHEBI:11561"/>
        <dbReference type="ChEBI" id="CHEBI:11851"/>
        <dbReference type="ChEBI" id="CHEBI:15377"/>
        <dbReference type="ChEBI" id="CHEBI:15636"/>
        <dbReference type="ChEBI" id="CHEBI:57453"/>
        <dbReference type="EC" id="2.1.2.11"/>
    </reaction>
</comment>
<dbReference type="InterPro" id="IPR040442">
    <property type="entry name" value="Pyrv_kinase-like_dom_sf"/>
</dbReference>
<name>A0ABX8AYU7_9BACT</name>
<keyword evidence="4 5" id="KW-0808">Transferase</keyword>
<dbReference type="HAMAP" id="MF_00156">
    <property type="entry name" value="PanB"/>
    <property type="match status" value="1"/>
</dbReference>
<dbReference type="CDD" id="cd06557">
    <property type="entry name" value="KPHMT-like"/>
    <property type="match status" value="1"/>
</dbReference>
<dbReference type="NCBIfam" id="TIGR00222">
    <property type="entry name" value="panB"/>
    <property type="match status" value="1"/>
</dbReference>
<evidence type="ECO:0000256" key="3">
    <source>
        <dbReference type="ARBA" id="ARBA00022655"/>
    </source>
</evidence>
<feature type="active site" description="Proton acceptor" evidence="5">
    <location>
        <position position="185"/>
    </location>
</feature>
<gene>
    <name evidence="5 6" type="primary">panB</name>
    <name evidence="6" type="ORF">J8C05_11025</name>
</gene>
<dbReference type="InterPro" id="IPR015813">
    <property type="entry name" value="Pyrv/PenolPyrv_kinase-like_dom"/>
</dbReference>
<dbReference type="NCBIfam" id="NF001452">
    <property type="entry name" value="PRK00311.1"/>
    <property type="match status" value="1"/>
</dbReference>
<feature type="binding site" evidence="5">
    <location>
        <position position="116"/>
    </location>
    <ligand>
        <name>3-methyl-2-oxobutanoate</name>
        <dbReference type="ChEBI" id="CHEBI:11851"/>
    </ligand>
</feature>
<keyword evidence="3 5" id="KW-0566">Pantothenate biosynthesis</keyword>
<comment type="subcellular location">
    <subcellularLocation>
        <location evidence="5">Cytoplasm</location>
    </subcellularLocation>
</comment>
<keyword evidence="7" id="KW-1185">Reference proteome</keyword>
<keyword evidence="5" id="KW-0963">Cytoplasm</keyword>
<sequence>MPASRVTPGDLTRLKADGKRIVALTAYDRPTAMVCEAAGVDVILVGDSLGNVLLGYETTLPVTMDDMLHHVRAVARSTHQALVVADLPFLSYQADQAEALRNAGRFLKEGGAQAVKLEGGSRSAETIERMVTAGIPVMGHLGYTPQSAHVFGRNVVQGRDVDVATTLVHDALVLEEAGCFAIVLECVPHEVARAISERLRIPTIGIGAGNGCDGQILVFHDAVGWGPGANLKFVKRYANVGDILRQAVSDYAREVREGVFPAAEHSFSMSAEARVLFEQELEEMDATCDE</sequence>
<evidence type="ECO:0000256" key="4">
    <source>
        <dbReference type="ARBA" id="ARBA00022679"/>
    </source>
</evidence>
<evidence type="ECO:0000256" key="5">
    <source>
        <dbReference type="HAMAP-Rule" id="MF_00156"/>
    </source>
</evidence>
<dbReference type="Proteomes" id="UP000677668">
    <property type="component" value="Chromosome 1"/>
</dbReference>
<feature type="binding site" evidence="5">
    <location>
        <begin position="47"/>
        <end position="48"/>
    </location>
    <ligand>
        <name>3-methyl-2-oxobutanoate</name>
        <dbReference type="ChEBI" id="CHEBI:11851"/>
    </ligand>
</feature>
<organism evidence="6 7">
    <name type="scientific">Chloracidobacterium sp. N</name>
    <dbReference type="NCBI Taxonomy" id="2821540"/>
    <lineage>
        <taxon>Bacteria</taxon>
        <taxon>Pseudomonadati</taxon>
        <taxon>Acidobacteriota</taxon>
        <taxon>Terriglobia</taxon>
        <taxon>Terriglobales</taxon>
        <taxon>Acidobacteriaceae</taxon>
        <taxon>Chloracidobacterium</taxon>
        <taxon>Chloracidobacterium aggregatum</taxon>
    </lineage>
</organism>
<dbReference type="PIRSF" id="PIRSF000388">
    <property type="entry name" value="Pantoate_hydroxy_MeTrfase"/>
    <property type="match status" value="1"/>
</dbReference>
<protein>
    <recommendedName>
        <fullName evidence="5">3-methyl-2-oxobutanoate hydroxymethyltransferase</fullName>
        <ecNumber evidence="5">2.1.2.11</ecNumber>
    </recommendedName>
    <alternativeName>
        <fullName evidence="5">Ketopantoate hydroxymethyltransferase</fullName>
        <shortName evidence="5">KPHMT</shortName>
    </alternativeName>
</protein>
<proteinExistence type="inferred from homology"/>
<evidence type="ECO:0000256" key="2">
    <source>
        <dbReference type="ARBA" id="ARBA00011424"/>
    </source>
</evidence>